<dbReference type="Proteomes" id="UP000182466">
    <property type="component" value="Unassembled WGS sequence"/>
</dbReference>
<name>A0A1I7DBD5_9RHOB</name>
<dbReference type="RefSeq" id="WP_027261799.1">
    <property type="nucleotide sequence ID" value="NZ_FPAW01000025.1"/>
</dbReference>
<gene>
    <name evidence="1" type="ORF">SAMN05216236_12550</name>
</gene>
<dbReference type="AlphaFoldDB" id="A0A1I7DBD5"/>
<accession>A0A1I7DBD5</accession>
<dbReference type="eggNOG" id="COG0662">
    <property type="taxonomic scope" value="Bacteria"/>
</dbReference>
<keyword evidence="2" id="KW-1185">Reference proteome</keyword>
<evidence type="ECO:0000313" key="2">
    <source>
        <dbReference type="Proteomes" id="UP000182466"/>
    </source>
</evidence>
<dbReference type="OrthoDB" id="4762975at2"/>
<protein>
    <submittedName>
        <fullName evidence="1">Uncharacterized protein</fullName>
    </submittedName>
</protein>
<dbReference type="STRING" id="999627.SAMN05216236_12550"/>
<dbReference type="EMBL" id="FPAW01000025">
    <property type="protein sequence ID" value="SFU08924.1"/>
    <property type="molecule type" value="Genomic_DNA"/>
</dbReference>
<proteinExistence type="predicted"/>
<evidence type="ECO:0000313" key="1">
    <source>
        <dbReference type="EMBL" id="SFU08924.1"/>
    </source>
</evidence>
<reference evidence="1 2" key="1">
    <citation type="submission" date="2016-10" db="EMBL/GenBank/DDBJ databases">
        <authorList>
            <person name="de Groot N.N."/>
        </authorList>
    </citation>
    <scope>NUCLEOTIDE SEQUENCE [LARGE SCALE GENOMIC DNA]</scope>
    <source>
        <strain evidence="1 2">CGMCC 1.10959</strain>
    </source>
</reference>
<sequence length="108" mass="12056">MSDILAELRLHTQESRDDIPFFTRAQRMGVDMICSVDDPQGAMPSGHRLRMRAENGATEAAEPLWILRSAHLRRRRGLQSQRIVYGWTGGANGPVTVARGLNIELETA</sequence>
<organism evidence="1 2">
    <name type="scientific">Sedimentitalea nanhaiensis</name>
    <dbReference type="NCBI Taxonomy" id="999627"/>
    <lineage>
        <taxon>Bacteria</taxon>
        <taxon>Pseudomonadati</taxon>
        <taxon>Pseudomonadota</taxon>
        <taxon>Alphaproteobacteria</taxon>
        <taxon>Rhodobacterales</taxon>
        <taxon>Paracoccaceae</taxon>
        <taxon>Sedimentitalea</taxon>
    </lineage>
</organism>